<evidence type="ECO:0000256" key="1">
    <source>
        <dbReference type="SAM" id="Phobius"/>
    </source>
</evidence>
<dbReference type="Pfam" id="PF20246">
    <property type="entry name" value="DUF6601"/>
    <property type="match status" value="1"/>
</dbReference>
<dbReference type="OrthoDB" id="5086500at2759"/>
<gene>
    <name evidence="2" type="ORF">N0V84_000560</name>
</gene>
<organism evidence="2 3">
    <name type="scientific">Fusarium piperis</name>
    <dbReference type="NCBI Taxonomy" id="1435070"/>
    <lineage>
        <taxon>Eukaryota</taxon>
        <taxon>Fungi</taxon>
        <taxon>Dikarya</taxon>
        <taxon>Ascomycota</taxon>
        <taxon>Pezizomycotina</taxon>
        <taxon>Sordariomycetes</taxon>
        <taxon>Hypocreomycetidae</taxon>
        <taxon>Hypocreales</taxon>
        <taxon>Nectriaceae</taxon>
        <taxon>Fusarium</taxon>
        <taxon>Fusarium solani species complex</taxon>
    </lineage>
</organism>
<reference evidence="2" key="1">
    <citation type="submission" date="2022-10" db="EMBL/GenBank/DDBJ databases">
        <title>Tapping the CABI collections for fungal endophytes: first genome assemblies for Collariella, Neodidymelliopsis, Ascochyta clinopodiicola, Didymella pomorum, Didymosphaeria variabile, Neocosmospora piperis and Neocucurbitaria cava.</title>
        <authorList>
            <person name="Hill R."/>
        </authorList>
    </citation>
    <scope>NUCLEOTIDE SEQUENCE</scope>
    <source>
        <strain evidence="2">IMI 366586</strain>
    </source>
</reference>
<accession>A0A9W8WMS9</accession>
<evidence type="ECO:0000313" key="2">
    <source>
        <dbReference type="EMBL" id="KAJ4328988.1"/>
    </source>
</evidence>
<keyword evidence="1" id="KW-0472">Membrane</keyword>
<dbReference type="EMBL" id="JAPEUR010000005">
    <property type="protein sequence ID" value="KAJ4328988.1"/>
    <property type="molecule type" value="Genomic_DNA"/>
</dbReference>
<feature type="transmembrane region" description="Helical" evidence="1">
    <location>
        <begin position="283"/>
        <end position="308"/>
    </location>
</feature>
<name>A0A9W8WMS9_9HYPO</name>
<dbReference type="Proteomes" id="UP001140502">
    <property type="component" value="Unassembled WGS sequence"/>
</dbReference>
<keyword evidence="1" id="KW-1133">Transmembrane helix</keyword>
<protein>
    <submittedName>
        <fullName evidence="2">Uncharacterized protein</fullName>
    </submittedName>
</protein>
<evidence type="ECO:0000313" key="3">
    <source>
        <dbReference type="Proteomes" id="UP001140502"/>
    </source>
</evidence>
<dbReference type="PANTHER" id="PTHR34414">
    <property type="entry name" value="HET DOMAIN-CONTAINING PROTEIN-RELATED"/>
    <property type="match status" value="1"/>
</dbReference>
<sequence length="327" mass="37746">MDISPPFTVQILERDYLDGKHNTKRSEALLLPATSRVKDDIVIPQSDTEFLERELLVKRLNDIHDLLWICGRPMPPRPLHHQRLLSRDIVICEDIALHMVWWRNRIFLKPLPAYLLDPDFWKAHIGVTADAQHIDAYRGNLDACARGFLFSYTALIAYRSDFRIAKECGLLPDAVTWEGWKALAAQFLENHRYDRVNPRYWYGELRLSRLNKIYSFRKGFLFRGYSRVASHTVYGDLIRDNFSVLAGILGYVVVALSAMQVGLGVDRLQSNEAFQDTSYGLTVFSLIVPLIAAVLIFLFVLVMFVSNWRATKAYEKRRLKAIGVDHF</sequence>
<keyword evidence="3" id="KW-1185">Reference proteome</keyword>
<keyword evidence="1" id="KW-0812">Transmembrane</keyword>
<dbReference type="AlphaFoldDB" id="A0A9W8WMS9"/>
<dbReference type="InterPro" id="IPR046536">
    <property type="entry name" value="DUF6601"/>
</dbReference>
<comment type="caution">
    <text evidence="2">The sequence shown here is derived from an EMBL/GenBank/DDBJ whole genome shotgun (WGS) entry which is preliminary data.</text>
</comment>
<feature type="transmembrane region" description="Helical" evidence="1">
    <location>
        <begin position="242"/>
        <end position="263"/>
    </location>
</feature>
<proteinExistence type="predicted"/>
<dbReference type="PANTHER" id="PTHR34414:SF1">
    <property type="entry name" value="SUBTILISIN-LIKE SERINE PROTEASE"/>
    <property type="match status" value="1"/>
</dbReference>